<dbReference type="Proteomes" id="UP000003490">
    <property type="component" value="Unassembled WGS sequence"/>
</dbReference>
<evidence type="ECO:0000313" key="6">
    <source>
        <dbReference type="EMBL" id="PEQ24069.1"/>
    </source>
</evidence>
<evidence type="ECO:0000256" key="2">
    <source>
        <dbReference type="ARBA" id="ARBA00023002"/>
    </source>
</evidence>
<organism evidence="5 7">
    <name type="scientific">[Clostridium] leptum DSM 753</name>
    <dbReference type="NCBI Taxonomy" id="428125"/>
    <lineage>
        <taxon>Bacteria</taxon>
        <taxon>Bacillati</taxon>
        <taxon>Bacillota</taxon>
        <taxon>Clostridia</taxon>
        <taxon>Eubacteriales</taxon>
        <taxon>Oscillospiraceae</taxon>
        <taxon>Oscillospiraceae incertae sedis</taxon>
    </lineage>
</organism>
<reference evidence="5 7" key="2">
    <citation type="submission" date="2007-08" db="EMBL/GenBank/DDBJ databases">
        <authorList>
            <person name="Fulton L."/>
            <person name="Clifton S."/>
            <person name="Fulton B."/>
            <person name="Xu J."/>
            <person name="Minx P."/>
            <person name="Pepin K.H."/>
            <person name="Johnson M."/>
            <person name="Thiruvilangam P."/>
            <person name="Bhonagiri V."/>
            <person name="Nash W.E."/>
            <person name="Wang C."/>
            <person name="Mardis E.R."/>
            <person name="Wilson R.K."/>
        </authorList>
    </citation>
    <scope>NUCLEOTIDE SEQUENCE [LARGE SCALE GENOMIC DNA]</scope>
    <source>
        <strain evidence="5 7">DSM 753</strain>
    </source>
</reference>
<feature type="domain" description="Dehydrogenase E1 component" evidence="4">
    <location>
        <begin position="26"/>
        <end position="321"/>
    </location>
</feature>
<evidence type="ECO:0000313" key="7">
    <source>
        <dbReference type="Proteomes" id="UP000003490"/>
    </source>
</evidence>
<evidence type="ECO:0000256" key="3">
    <source>
        <dbReference type="ARBA" id="ARBA00023052"/>
    </source>
</evidence>
<dbReference type="InterPro" id="IPR029061">
    <property type="entry name" value="THDP-binding"/>
</dbReference>
<dbReference type="PANTHER" id="PTHR11516:SF60">
    <property type="entry name" value="PYRUVATE DEHYDROGENASE E1 COMPONENT SUBUNIT ALPHA"/>
    <property type="match status" value="1"/>
</dbReference>
<dbReference type="Proteomes" id="UP000220611">
    <property type="component" value="Unassembled WGS sequence"/>
</dbReference>
<name>A7VNS2_9FIRM</name>
<dbReference type="Gene3D" id="3.40.50.970">
    <property type="match status" value="1"/>
</dbReference>
<sequence>MFNCLKERIALKPEYSKELLAEMWKKLNLAREFETRVQWLFSMGLVHGTTHLGIGEEATAVGSILALKPQDYVFGTHRGHSQAIAKGIDIDRMMAEILAKETGVCKGKGGSMHIASPDINYFATSGILGASSVIANGAALTIKKRNERDRITAVFYGDGASNEGACFEALNLAALWKLPILFVCINNTYGMSTPIAKAMHDTDLSKRAYPFGIPSKTVDGNHVLEVYDAVSEAREYVLENGPMMVVENTYRISGHSKSDGNLYRSKEEINAWKEKCPIKAFRSYLAERRLFTEEELDAAVKEAAAVIDHAVEYGKASKNPSVDDVFDDVYA</sequence>
<evidence type="ECO:0000256" key="1">
    <source>
        <dbReference type="ARBA" id="ARBA00001964"/>
    </source>
</evidence>
<dbReference type="GO" id="GO:0004739">
    <property type="term" value="F:pyruvate dehydrogenase (acetyl-transferring) activity"/>
    <property type="evidence" value="ECO:0007669"/>
    <property type="project" value="TreeGrafter"/>
</dbReference>
<keyword evidence="6" id="KW-0670">Pyruvate</keyword>
<dbReference type="SUPFAM" id="SSF52518">
    <property type="entry name" value="Thiamin diphosphate-binding fold (THDP-binding)"/>
    <property type="match status" value="1"/>
</dbReference>
<comment type="cofactor">
    <cofactor evidence="1">
        <name>thiamine diphosphate</name>
        <dbReference type="ChEBI" id="CHEBI:58937"/>
    </cofactor>
</comment>
<accession>A7VNS2</accession>
<gene>
    <name evidence="6" type="ORF">CH238_10575</name>
    <name evidence="5" type="ORF">CLOLEP_00198</name>
</gene>
<dbReference type="CDD" id="cd02000">
    <property type="entry name" value="TPP_E1_PDC_ADC_BCADC"/>
    <property type="match status" value="1"/>
</dbReference>
<dbReference type="EMBL" id="NOXF01000008">
    <property type="protein sequence ID" value="PEQ24069.1"/>
    <property type="molecule type" value="Genomic_DNA"/>
</dbReference>
<dbReference type="AlphaFoldDB" id="A7VNS2"/>
<dbReference type="InterPro" id="IPR001017">
    <property type="entry name" value="DH_E1"/>
</dbReference>
<evidence type="ECO:0000313" key="5">
    <source>
        <dbReference type="EMBL" id="EDO62982.1"/>
    </source>
</evidence>
<dbReference type="GO" id="GO:0006086">
    <property type="term" value="P:pyruvate decarboxylation to acetyl-CoA"/>
    <property type="evidence" value="ECO:0007669"/>
    <property type="project" value="TreeGrafter"/>
</dbReference>
<protein>
    <submittedName>
        <fullName evidence="5">Dehydrogenase E1 component</fullName>
    </submittedName>
    <submittedName>
        <fullName evidence="6">Pyruvate dehydrogenase</fullName>
    </submittedName>
</protein>
<keyword evidence="2" id="KW-0560">Oxidoreductase</keyword>
<keyword evidence="8" id="KW-1185">Reference proteome</keyword>
<reference evidence="5 7" key="1">
    <citation type="submission" date="2007-08" db="EMBL/GenBank/DDBJ databases">
        <title>Draft genome sequence of Clostridium leptum (DSM 753).</title>
        <authorList>
            <person name="Sudarsanam P."/>
            <person name="Ley R."/>
            <person name="Guruge J."/>
            <person name="Turnbaugh P.J."/>
            <person name="Mahowald M."/>
            <person name="Liep D."/>
            <person name="Gordon J."/>
        </authorList>
    </citation>
    <scope>NUCLEOTIDE SEQUENCE [LARGE SCALE GENOMIC DNA]</scope>
    <source>
        <strain evidence="5 7">DSM 753</strain>
    </source>
</reference>
<keyword evidence="3" id="KW-0786">Thiamine pyrophosphate</keyword>
<evidence type="ECO:0000313" key="8">
    <source>
        <dbReference type="Proteomes" id="UP000220611"/>
    </source>
</evidence>
<dbReference type="EMBL" id="ABCB02000009">
    <property type="protein sequence ID" value="EDO62982.1"/>
    <property type="molecule type" value="Genomic_DNA"/>
</dbReference>
<dbReference type="HOGENOM" id="CLU_029393_5_0_9"/>
<reference evidence="6 8" key="3">
    <citation type="submission" date="2017-07" db="EMBL/GenBank/DDBJ databases">
        <title>Prevalence of linear plasmids in Cutibacterium (Propionibacterium) acnes isolates obtained from prostatic tissue.</title>
        <authorList>
            <person name="Davidsson S."/>
            <person name="Carlsson J."/>
            <person name="Molling P."/>
            <person name="Andren O."/>
            <person name="Andersson S.-O."/>
            <person name="Brzuszkiewicz E."/>
            <person name="Poehlein A."/>
            <person name="Al-Zeer M."/>
            <person name="Brinkmann V."/>
            <person name="Scavenius C."/>
            <person name="Nazipi S."/>
            <person name="Soderquist B."/>
            <person name="Bruggemann H."/>
        </authorList>
    </citation>
    <scope>NUCLEOTIDE SEQUENCE [LARGE SCALE GENOMIC DNA]</scope>
    <source>
        <strain evidence="6 8">DSM 753</strain>
    </source>
</reference>
<dbReference type="InterPro" id="IPR050642">
    <property type="entry name" value="PDH_E1_Alpha_Subunit"/>
</dbReference>
<evidence type="ECO:0000259" key="4">
    <source>
        <dbReference type="Pfam" id="PF00676"/>
    </source>
</evidence>
<dbReference type="PANTHER" id="PTHR11516">
    <property type="entry name" value="PYRUVATE DEHYDROGENASE E1 COMPONENT, ALPHA SUBUNIT BACTERIAL AND ORGANELLAR"/>
    <property type="match status" value="1"/>
</dbReference>
<dbReference type="Pfam" id="PF00676">
    <property type="entry name" value="E1_dh"/>
    <property type="match status" value="1"/>
</dbReference>
<proteinExistence type="predicted"/>
<dbReference type="eggNOG" id="COG1071">
    <property type="taxonomic scope" value="Bacteria"/>
</dbReference>
<comment type="caution">
    <text evidence="5">The sequence shown here is derived from an EMBL/GenBank/DDBJ whole genome shotgun (WGS) entry which is preliminary data.</text>
</comment>